<dbReference type="AlphaFoldDB" id="A0AAU8JC27"/>
<gene>
    <name evidence="2" type="ORF">ABWT76_005503</name>
</gene>
<accession>A0AAU8JC27</accession>
<dbReference type="SUPFAM" id="SSF52266">
    <property type="entry name" value="SGNH hydrolase"/>
    <property type="match status" value="1"/>
</dbReference>
<keyword evidence="1" id="KW-0812">Transmembrane</keyword>
<sequence>MKLYQTYQKYNLILFVCLLSQILAIVSFNVIVDPYVVFNSPKIVGFNKVKKETHSHARLFKAMEAIRVRPQTVFLGFSRTEFGLDPAHPAFRDRQPAYNLALPGANMYEARRYFDHAIYLNPDLNLVVIGVDFMMFTTFDEIKPDFKEERLETKNIVATDLLDVLFSLDAVFGSLKTIKANILSPNDVGFYYPNGLREPEFFKKHIFGGISNQGRFKKFLQEDLASLRKSMNNYQPIISTAYLNDLKKVVEICREKNIKIKLFISPVHVSLWESRRLLNVWPSFEEWKRELVKIAPVWDFSGYNSITTEPIGQEDMKNYIDPSHYTKEVGDLILNRMFDVNQETVPQDFGVLVTDKNIEEHLKQIERQRAKWIQEDPEMLKYVETFVPPEDWSQK</sequence>
<keyword evidence="1" id="KW-0472">Membrane</keyword>
<protein>
    <submittedName>
        <fullName evidence="2">Uncharacterized protein</fullName>
    </submittedName>
</protein>
<dbReference type="RefSeq" id="WP_054467611.1">
    <property type="nucleotide sequence ID" value="NZ_CP159837.1"/>
</dbReference>
<reference evidence="2" key="1">
    <citation type="submission" date="2024-07" db="EMBL/GenBank/DDBJ databases">
        <authorList>
            <person name="Kim Y.J."/>
            <person name="Jeong J.Y."/>
        </authorList>
    </citation>
    <scope>NUCLEOTIDE SEQUENCE</scope>
    <source>
        <strain evidence="2">GIHE-MW2</strain>
    </source>
</reference>
<evidence type="ECO:0000256" key="1">
    <source>
        <dbReference type="SAM" id="Phobius"/>
    </source>
</evidence>
<name>A0AAU8JC27_9CYAN</name>
<proteinExistence type="predicted"/>
<keyword evidence="1" id="KW-1133">Transmembrane helix</keyword>
<evidence type="ECO:0000313" key="2">
    <source>
        <dbReference type="EMBL" id="XCM36727.1"/>
    </source>
</evidence>
<dbReference type="EMBL" id="CP159837">
    <property type="protein sequence ID" value="XCM36727.1"/>
    <property type="molecule type" value="Genomic_DNA"/>
</dbReference>
<organism evidence="2">
    <name type="scientific">Planktothricoides raciborskii GIHE-MW2</name>
    <dbReference type="NCBI Taxonomy" id="2792601"/>
    <lineage>
        <taxon>Bacteria</taxon>
        <taxon>Bacillati</taxon>
        <taxon>Cyanobacteriota</taxon>
        <taxon>Cyanophyceae</taxon>
        <taxon>Oscillatoriophycideae</taxon>
        <taxon>Oscillatoriales</taxon>
        <taxon>Oscillatoriaceae</taxon>
        <taxon>Planktothricoides</taxon>
    </lineage>
</organism>
<feature type="transmembrane region" description="Helical" evidence="1">
    <location>
        <begin position="12"/>
        <end position="32"/>
    </location>
</feature>